<evidence type="ECO:0000313" key="2">
    <source>
        <dbReference type="EMBL" id="KAK7412527.1"/>
    </source>
</evidence>
<proteinExistence type="predicted"/>
<protein>
    <submittedName>
        <fullName evidence="2">Uncharacterized protein</fullName>
    </submittedName>
</protein>
<evidence type="ECO:0000256" key="1">
    <source>
        <dbReference type="SAM" id="MobiDB-lite"/>
    </source>
</evidence>
<feature type="compositionally biased region" description="Polar residues" evidence="1">
    <location>
        <begin position="67"/>
        <end position="78"/>
    </location>
</feature>
<feature type="compositionally biased region" description="Low complexity" evidence="1">
    <location>
        <begin position="50"/>
        <end position="61"/>
    </location>
</feature>
<feature type="compositionally biased region" description="Polar residues" evidence="1">
    <location>
        <begin position="86"/>
        <end position="120"/>
    </location>
</feature>
<evidence type="ECO:0000313" key="3">
    <source>
        <dbReference type="Proteomes" id="UP001386955"/>
    </source>
</evidence>
<feature type="region of interest" description="Disordered" evidence="1">
    <location>
        <begin position="1"/>
        <end position="35"/>
    </location>
</feature>
<name>A0AAN9T1A4_PSOTE</name>
<dbReference type="Proteomes" id="UP001386955">
    <property type="component" value="Unassembled WGS sequence"/>
</dbReference>
<sequence length="131" mass="15007">MEAVKGAKQLTQIRPEQPAKKLSFQPPRHTMDKPYHQLNTHKFNTHHISTHSIITHSSSSSDPEHTPANTRMHQQTTHLHALAKLQTYSRSAHTSKQQHTSDQRQTPTQQSLFSTLSQHAPENRPHQHNIP</sequence>
<dbReference type="EMBL" id="JAYMYS010000001">
    <property type="protein sequence ID" value="KAK7412527.1"/>
    <property type="molecule type" value="Genomic_DNA"/>
</dbReference>
<comment type="caution">
    <text evidence="2">The sequence shown here is derived from an EMBL/GenBank/DDBJ whole genome shotgun (WGS) entry which is preliminary data.</text>
</comment>
<gene>
    <name evidence="2" type="ORF">VNO78_03991</name>
</gene>
<reference evidence="2 3" key="1">
    <citation type="submission" date="2024-01" db="EMBL/GenBank/DDBJ databases">
        <title>The genomes of 5 underutilized Papilionoideae crops provide insights into root nodulation and disease resistanc.</title>
        <authorList>
            <person name="Jiang F."/>
        </authorList>
    </citation>
    <scope>NUCLEOTIDE SEQUENCE [LARGE SCALE GENOMIC DNA]</scope>
    <source>
        <strain evidence="2">DUOXIRENSHENG_FW03</strain>
        <tissue evidence="2">Leaves</tissue>
    </source>
</reference>
<dbReference type="AlphaFoldDB" id="A0AAN9T1A4"/>
<organism evidence="2 3">
    <name type="scientific">Psophocarpus tetragonolobus</name>
    <name type="common">Winged bean</name>
    <name type="synonym">Dolichos tetragonolobus</name>
    <dbReference type="NCBI Taxonomy" id="3891"/>
    <lineage>
        <taxon>Eukaryota</taxon>
        <taxon>Viridiplantae</taxon>
        <taxon>Streptophyta</taxon>
        <taxon>Embryophyta</taxon>
        <taxon>Tracheophyta</taxon>
        <taxon>Spermatophyta</taxon>
        <taxon>Magnoliopsida</taxon>
        <taxon>eudicotyledons</taxon>
        <taxon>Gunneridae</taxon>
        <taxon>Pentapetalae</taxon>
        <taxon>rosids</taxon>
        <taxon>fabids</taxon>
        <taxon>Fabales</taxon>
        <taxon>Fabaceae</taxon>
        <taxon>Papilionoideae</taxon>
        <taxon>50 kb inversion clade</taxon>
        <taxon>NPAAA clade</taxon>
        <taxon>indigoferoid/millettioid clade</taxon>
        <taxon>Phaseoleae</taxon>
        <taxon>Psophocarpus</taxon>
    </lineage>
</organism>
<accession>A0AAN9T1A4</accession>
<keyword evidence="3" id="KW-1185">Reference proteome</keyword>
<feature type="region of interest" description="Disordered" evidence="1">
    <location>
        <begin position="48"/>
        <end position="131"/>
    </location>
</feature>